<dbReference type="NCBIfam" id="TIGR00595">
    <property type="entry name" value="priA"/>
    <property type="match status" value="1"/>
</dbReference>
<dbReference type="SMART" id="SM00490">
    <property type="entry name" value="HELICc"/>
    <property type="match status" value="1"/>
</dbReference>
<dbReference type="GO" id="GO:0046872">
    <property type="term" value="F:metal ion binding"/>
    <property type="evidence" value="ECO:0007669"/>
    <property type="project" value="UniProtKB-KW"/>
</dbReference>
<gene>
    <name evidence="9" type="primary">priA_2</name>
    <name evidence="9" type="ORF">MELA_02424</name>
</gene>
<dbReference type="Proteomes" id="UP000334340">
    <property type="component" value="Unassembled WGS sequence"/>
</dbReference>
<evidence type="ECO:0000256" key="6">
    <source>
        <dbReference type="ARBA" id="ARBA00022840"/>
    </source>
</evidence>
<dbReference type="InterPro" id="IPR005259">
    <property type="entry name" value="PriA"/>
</dbReference>
<dbReference type="GO" id="GO:0006270">
    <property type="term" value="P:DNA replication initiation"/>
    <property type="evidence" value="ECO:0007669"/>
    <property type="project" value="TreeGrafter"/>
</dbReference>
<evidence type="ECO:0000256" key="1">
    <source>
        <dbReference type="ARBA" id="ARBA00022515"/>
    </source>
</evidence>
<dbReference type="InterPro" id="IPR001650">
    <property type="entry name" value="Helicase_C-like"/>
</dbReference>
<dbReference type="CDD" id="cd18804">
    <property type="entry name" value="SF2_C_priA"/>
    <property type="match status" value="1"/>
</dbReference>
<dbReference type="InterPro" id="IPR041236">
    <property type="entry name" value="PriA_C"/>
</dbReference>
<evidence type="ECO:0000256" key="4">
    <source>
        <dbReference type="ARBA" id="ARBA00022741"/>
    </source>
</evidence>
<dbReference type="Gene3D" id="3.40.50.300">
    <property type="entry name" value="P-loop containing nucleotide triphosphate hydrolases"/>
    <property type="match status" value="1"/>
</dbReference>
<feature type="non-terminal residue" evidence="9">
    <location>
        <position position="1"/>
    </location>
</feature>
<keyword evidence="9" id="KW-0378">Hydrolase</keyword>
<keyword evidence="5" id="KW-0862">Zinc</keyword>
<keyword evidence="3" id="KW-0479">Metal-binding</keyword>
<dbReference type="InterPro" id="IPR040498">
    <property type="entry name" value="PriA_CRR"/>
</dbReference>
<dbReference type="PANTHER" id="PTHR30580">
    <property type="entry name" value="PRIMOSOMAL PROTEIN N"/>
    <property type="match status" value="1"/>
</dbReference>
<keyword evidence="1" id="KW-0639">Primosome</keyword>
<dbReference type="Pfam" id="PF00271">
    <property type="entry name" value="Helicase_C"/>
    <property type="match status" value="1"/>
</dbReference>
<sequence>VPPFYKGGNGGIYVEGDFTGVERSQKERTTYEERKPLIFSRALADAIKETVTKGEQVLLFVNRRGYARVLLCRECGFTLRCPHCSVSLIYHAVDASMRCHYCDHRKRPPGRCPRCDGIACGWLGYGTQQVEAAARLLAPDASIVRMDRDTTRQRRAHRQILRGMQQRRTQILIGTQMVGKGHDFPGITLVGILSADASMQIPDFRAGERTYALLTQVAGRAGRGDRPGHVIVQTYNPEHYCILAARNHDYEALYNIERPLREKRGLPPFGCLILLVVASSHEGQAQERAERLASLLVGQAVSSLAVEGPAPAPLYRLKGRYRWQILAKGPDPSTLHHWVKETIAQLSPSEQTGIEIDVDPVDLC</sequence>
<dbReference type="EMBL" id="CABIKM010000041">
    <property type="protein sequence ID" value="VUZ86030.1"/>
    <property type="molecule type" value="Genomic_DNA"/>
</dbReference>
<feature type="domain" description="Helicase C-terminal" evidence="8">
    <location>
        <begin position="130"/>
        <end position="225"/>
    </location>
</feature>
<accession>A0A564ZL19</accession>
<organism evidence="9 10">
    <name type="scientific">Candidatus Methylomirabilis lanthanidiphila</name>
    <dbReference type="NCBI Taxonomy" id="2211376"/>
    <lineage>
        <taxon>Bacteria</taxon>
        <taxon>Candidatus Methylomirabilota</taxon>
        <taxon>Candidatus Methylomirabilia</taxon>
        <taxon>Candidatus Methylomirabilales</taxon>
        <taxon>Candidatus Methylomirabilaceae</taxon>
        <taxon>Candidatus Methylomirabilis</taxon>
    </lineage>
</organism>
<evidence type="ECO:0000259" key="8">
    <source>
        <dbReference type="SMART" id="SM00490"/>
    </source>
</evidence>
<dbReference type="EC" id="3.6.4.-" evidence="9"/>
<dbReference type="GO" id="GO:0006310">
    <property type="term" value="P:DNA recombination"/>
    <property type="evidence" value="ECO:0007669"/>
    <property type="project" value="InterPro"/>
</dbReference>
<dbReference type="AlphaFoldDB" id="A0A564ZL19"/>
<proteinExistence type="predicted"/>
<evidence type="ECO:0000256" key="7">
    <source>
        <dbReference type="ARBA" id="ARBA00023125"/>
    </source>
</evidence>
<dbReference type="GO" id="GO:0006269">
    <property type="term" value="P:DNA replication, synthesis of primer"/>
    <property type="evidence" value="ECO:0007669"/>
    <property type="project" value="UniProtKB-KW"/>
</dbReference>
<evidence type="ECO:0000256" key="2">
    <source>
        <dbReference type="ARBA" id="ARBA00022705"/>
    </source>
</evidence>
<dbReference type="GO" id="GO:0005524">
    <property type="term" value="F:ATP binding"/>
    <property type="evidence" value="ECO:0007669"/>
    <property type="project" value="UniProtKB-KW"/>
</dbReference>
<dbReference type="GO" id="GO:0003677">
    <property type="term" value="F:DNA binding"/>
    <property type="evidence" value="ECO:0007669"/>
    <property type="project" value="UniProtKB-KW"/>
</dbReference>
<evidence type="ECO:0000313" key="10">
    <source>
        <dbReference type="Proteomes" id="UP000334340"/>
    </source>
</evidence>
<keyword evidence="4" id="KW-0547">Nucleotide-binding</keyword>
<evidence type="ECO:0000313" key="9">
    <source>
        <dbReference type="EMBL" id="VUZ86030.1"/>
    </source>
</evidence>
<keyword evidence="6" id="KW-0067">ATP-binding</keyword>
<dbReference type="SUPFAM" id="SSF52540">
    <property type="entry name" value="P-loop containing nucleoside triphosphate hydrolases"/>
    <property type="match status" value="1"/>
</dbReference>
<keyword evidence="2" id="KW-0235">DNA replication</keyword>
<dbReference type="GO" id="GO:1990077">
    <property type="term" value="C:primosome complex"/>
    <property type="evidence" value="ECO:0007669"/>
    <property type="project" value="UniProtKB-KW"/>
</dbReference>
<dbReference type="GO" id="GO:0006302">
    <property type="term" value="P:double-strand break repair"/>
    <property type="evidence" value="ECO:0007669"/>
    <property type="project" value="InterPro"/>
</dbReference>
<dbReference type="Pfam" id="PF18074">
    <property type="entry name" value="PriA_C"/>
    <property type="match status" value="1"/>
</dbReference>
<name>A0A564ZL19_9BACT</name>
<reference evidence="9 10" key="1">
    <citation type="submission" date="2019-07" db="EMBL/GenBank/DDBJ databases">
        <authorList>
            <person name="Cremers G."/>
        </authorList>
    </citation>
    <scope>NUCLEOTIDE SEQUENCE [LARGE SCALE GENOMIC DNA]</scope>
</reference>
<keyword evidence="10" id="KW-1185">Reference proteome</keyword>
<dbReference type="GO" id="GO:0016787">
    <property type="term" value="F:hydrolase activity"/>
    <property type="evidence" value="ECO:0007669"/>
    <property type="project" value="UniProtKB-KW"/>
</dbReference>
<evidence type="ECO:0000256" key="3">
    <source>
        <dbReference type="ARBA" id="ARBA00022723"/>
    </source>
</evidence>
<dbReference type="Pfam" id="PF18319">
    <property type="entry name" value="Zn_ribbon_PriA"/>
    <property type="match status" value="1"/>
</dbReference>
<protein>
    <submittedName>
        <fullName evidence="9">Primosomal protein N</fullName>
        <ecNumber evidence="9">3.6.4.-</ecNumber>
    </submittedName>
</protein>
<dbReference type="GO" id="GO:0043138">
    <property type="term" value="F:3'-5' DNA helicase activity"/>
    <property type="evidence" value="ECO:0007669"/>
    <property type="project" value="TreeGrafter"/>
</dbReference>
<evidence type="ECO:0000256" key="5">
    <source>
        <dbReference type="ARBA" id="ARBA00022833"/>
    </source>
</evidence>
<dbReference type="PANTHER" id="PTHR30580:SF0">
    <property type="entry name" value="PRIMOSOMAL PROTEIN N"/>
    <property type="match status" value="1"/>
</dbReference>
<keyword evidence="7" id="KW-0238">DNA-binding</keyword>
<dbReference type="InterPro" id="IPR027417">
    <property type="entry name" value="P-loop_NTPase"/>
</dbReference>